<sequence>MSDDRKSIADAFTEREQLTRQVNAASGKEGSESQSIEVDGGWDELSSGNKTKKEAILKEHFLKALERFNAGVSLSKIRQHYEKLGAKYSPVTFRKKWDELVRAHAEHG</sequence>
<dbReference type="eggNOG" id="ENOG5034BQ4">
    <property type="taxonomic scope" value="Bacteria"/>
</dbReference>
<dbReference type="EMBL" id="AM747720">
    <property type="protein sequence ID" value="CAR51424.1"/>
    <property type="molecule type" value="Genomic_DNA"/>
</dbReference>
<evidence type="ECO:0000313" key="3">
    <source>
        <dbReference type="Proteomes" id="UP000001035"/>
    </source>
</evidence>
<dbReference type="Proteomes" id="UP000001035">
    <property type="component" value="Chromosome 1"/>
</dbReference>
<name>B4EDK7_BURCJ</name>
<reference evidence="2 3" key="1">
    <citation type="journal article" date="2009" name="J. Bacteriol.">
        <title>The genome of Burkholderia cenocepacia J2315, an epidemic pathogen of cystic fibrosis patients.</title>
        <authorList>
            <person name="Holden M.T."/>
            <person name="Seth-Smith H.M."/>
            <person name="Crossman L.C."/>
            <person name="Sebaihia M."/>
            <person name="Bentley S.D."/>
            <person name="Cerdeno-Tarraga A.M."/>
            <person name="Thomson N.R."/>
            <person name="Bason N."/>
            <person name="Quail M.A."/>
            <person name="Sharp S."/>
            <person name="Cherevach I."/>
            <person name="Churcher C."/>
            <person name="Goodhead I."/>
            <person name="Hauser H."/>
            <person name="Holroyd N."/>
            <person name="Mungall K."/>
            <person name="Scott P."/>
            <person name="Walker D."/>
            <person name="White B."/>
            <person name="Rose H."/>
            <person name="Iversen P."/>
            <person name="Mil-Homens D."/>
            <person name="Rocha E.P."/>
            <person name="Fialho A.M."/>
            <person name="Baldwin A."/>
            <person name="Dowson C."/>
            <person name="Barrell B.G."/>
            <person name="Govan J.R."/>
            <person name="Vandamme P."/>
            <person name="Hart C.A."/>
            <person name="Mahenthiralingam E."/>
            <person name="Parkhill J."/>
        </authorList>
    </citation>
    <scope>NUCLEOTIDE SEQUENCE [LARGE SCALE GENOMIC DNA]</scope>
    <source>
        <strain evidence="3">ATCC BAA-245 / DSM 16553 / LMG 16656 / NCTC 13227 / J2315 / CF5610</strain>
    </source>
</reference>
<protein>
    <submittedName>
        <fullName evidence="2">Uncharacterized protein</fullName>
    </submittedName>
</protein>
<keyword evidence="3" id="KW-1185">Reference proteome</keyword>
<dbReference type="BioCyc" id="BCEN216591:G1G1V-1239-MONOMER"/>
<accession>B4EDK7</accession>
<gene>
    <name evidence="2" type="ORF">BCAL1121</name>
</gene>
<dbReference type="HOGENOM" id="CLU_2219503_0_0_4"/>
<feature type="compositionally biased region" description="Basic and acidic residues" evidence="1">
    <location>
        <begin position="1"/>
        <end position="18"/>
    </location>
</feature>
<organism evidence="2 3">
    <name type="scientific">Burkholderia cenocepacia (strain ATCC BAA-245 / DSM 16553 / LMG 16656 / NCTC 13227 / J2315 / CF5610)</name>
    <name type="common">Burkholderia cepacia (strain J2315)</name>
    <dbReference type="NCBI Taxonomy" id="216591"/>
    <lineage>
        <taxon>Bacteria</taxon>
        <taxon>Pseudomonadati</taxon>
        <taxon>Pseudomonadota</taxon>
        <taxon>Betaproteobacteria</taxon>
        <taxon>Burkholderiales</taxon>
        <taxon>Burkholderiaceae</taxon>
        <taxon>Burkholderia</taxon>
        <taxon>Burkholderia cepacia complex</taxon>
    </lineage>
</organism>
<dbReference type="RefSeq" id="WP_012492456.1">
    <property type="nucleotide sequence ID" value="NC_011000.1"/>
</dbReference>
<dbReference type="KEGG" id="bcj:BCAL1121"/>
<evidence type="ECO:0000256" key="1">
    <source>
        <dbReference type="SAM" id="MobiDB-lite"/>
    </source>
</evidence>
<proteinExistence type="predicted"/>
<dbReference type="AlphaFoldDB" id="B4EDK7"/>
<feature type="region of interest" description="Disordered" evidence="1">
    <location>
        <begin position="1"/>
        <end position="47"/>
    </location>
</feature>
<evidence type="ECO:0000313" key="2">
    <source>
        <dbReference type="EMBL" id="CAR51424.1"/>
    </source>
</evidence>